<keyword evidence="1 6" id="KW-0963">Cytoplasm</keyword>
<evidence type="ECO:0000256" key="1">
    <source>
        <dbReference type="ARBA" id="ARBA00022490"/>
    </source>
</evidence>
<accession>F2NPL8</accession>
<dbReference type="EC" id="2.1.1.198" evidence="6"/>
<gene>
    <name evidence="6" type="primary">rsmI</name>
    <name evidence="8" type="ordered locus">Marky_1786</name>
</gene>
<comment type="similarity">
    <text evidence="6">Belongs to the methyltransferase superfamily. RsmI family.</text>
</comment>
<reference evidence="8 9" key="1">
    <citation type="journal article" date="2012" name="Stand. Genomic Sci.">
        <title>Complete genome sequence of the aerobic, heterotroph Marinithermus hydrothermalis type strain (T1(T)) from a deep-sea hydrothermal vent chimney.</title>
        <authorList>
            <person name="Copeland A."/>
            <person name="Gu W."/>
            <person name="Yasawong M."/>
            <person name="Lapidus A."/>
            <person name="Lucas S."/>
            <person name="Deshpande S."/>
            <person name="Pagani I."/>
            <person name="Tapia R."/>
            <person name="Cheng J.F."/>
            <person name="Goodwin L.A."/>
            <person name="Pitluck S."/>
            <person name="Liolios K."/>
            <person name="Ivanova N."/>
            <person name="Mavromatis K."/>
            <person name="Mikhailova N."/>
            <person name="Pati A."/>
            <person name="Chen A."/>
            <person name="Palaniappan K."/>
            <person name="Land M."/>
            <person name="Pan C."/>
            <person name="Brambilla E.M."/>
            <person name="Rohde M."/>
            <person name="Tindall B.J."/>
            <person name="Sikorski J."/>
            <person name="Goker M."/>
            <person name="Detter J.C."/>
            <person name="Bristow J."/>
            <person name="Eisen J.A."/>
            <person name="Markowitz V."/>
            <person name="Hugenholtz P."/>
            <person name="Kyrpides N.C."/>
            <person name="Klenk H.P."/>
            <person name="Woyke T."/>
        </authorList>
    </citation>
    <scope>NUCLEOTIDE SEQUENCE [LARGE SCALE GENOMIC DNA]</scope>
    <source>
        <strain evidence="9">DSM 14884 / JCM 11576 / T1</strain>
    </source>
</reference>
<keyword evidence="3 6" id="KW-0489">Methyltransferase</keyword>
<comment type="function">
    <text evidence="6">Catalyzes the 2'-O-methylation of the ribose of cytidine 1402 (C1402) in 16S rRNA.</text>
</comment>
<dbReference type="OrthoDB" id="9809084at2"/>
<dbReference type="GO" id="GO:0005737">
    <property type="term" value="C:cytoplasm"/>
    <property type="evidence" value="ECO:0007669"/>
    <property type="project" value="UniProtKB-SubCell"/>
</dbReference>
<comment type="catalytic activity">
    <reaction evidence="6">
        <text>cytidine(1402) in 16S rRNA + S-adenosyl-L-methionine = 2'-O-methylcytidine(1402) in 16S rRNA + S-adenosyl-L-homocysteine + H(+)</text>
        <dbReference type="Rhea" id="RHEA:42924"/>
        <dbReference type="Rhea" id="RHEA-COMP:10285"/>
        <dbReference type="Rhea" id="RHEA-COMP:10286"/>
        <dbReference type="ChEBI" id="CHEBI:15378"/>
        <dbReference type="ChEBI" id="CHEBI:57856"/>
        <dbReference type="ChEBI" id="CHEBI:59789"/>
        <dbReference type="ChEBI" id="CHEBI:74495"/>
        <dbReference type="ChEBI" id="CHEBI:82748"/>
        <dbReference type="EC" id="2.1.1.198"/>
    </reaction>
</comment>
<dbReference type="STRING" id="869210.Marky_1786"/>
<evidence type="ECO:0000256" key="6">
    <source>
        <dbReference type="HAMAP-Rule" id="MF_01877"/>
    </source>
</evidence>
<evidence type="ECO:0000313" key="9">
    <source>
        <dbReference type="Proteomes" id="UP000007030"/>
    </source>
</evidence>
<dbReference type="InterPro" id="IPR000878">
    <property type="entry name" value="4pyrrol_Mease"/>
</dbReference>
<evidence type="ECO:0000313" key="8">
    <source>
        <dbReference type="EMBL" id="AEB12519.1"/>
    </source>
</evidence>
<name>F2NPL8_MARHT</name>
<dbReference type="Proteomes" id="UP000007030">
    <property type="component" value="Chromosome"/>
</dbReference>
<dbReference type="Gene3D" id="3.40.1010.10">
    <property type="entry name" value="Cobalt-precorrin-4 Transmethylase, Domain 1"/>
    <property type="match status" value="1"/>
</dbReference>
<dbReference type="Pfam" id="PF00590">
    <property type="entry name" value="TP_methylase"/>
    <property type="match status" value="1"/>
</dbReference>
<dbReference type="PANTHER" id="PTHR46111">
    <property type="entry name" value="RIBOSOMAL RNA SMALL SUBUNIT METHYLTRANSFERASE I"/>
    <property type="match status" value="1"/>
</dbReference>
<evidence type="ECO:0000256" key="2">
    <source>
        <dbReference type="ARBA" id="ARBA00022552"/>
    </source>
</evidence>
<keyword evidence="5 6" id="KW-0949">S-adenosyl-L-methionine</keyword>
<dbReference type="InterPro" id="IPR014777">
    <property type="entry name" value="4pyrrole_Mease_sub1"/>
</dbReference>
<dbReference type="InterPro" id="IPR035996">
    <property type="entry name" value="4pyrrol_Methylase_sf"/>
</dbReference>
<proteinExistence type="inferred from homology"/>
<dbReference type="CDD" id="cd11648">
    <property type="entry name" value="RsmI"/>
    <property type="match status" value="1"/>
</dbReference>
<evidence type="ECO:0000256" key="4">
    <source>
        <dbReference type="ARBA" id="ARBA00022679"/>
    </source>
</evidence>
<dbReference type="Gene3D" id="3.30.950.10">
    <property type="entry name" value="Methyltransferase, Cobalt-precorrin-4 Transmethylase, Domain 2"/>
    <property type="match status" value="1"/>
</dbReference>
<evidence type="ECO:0000259" key="7">
    <source>
        <dbReference type="Pfam" id="PF00590"/>
    </source>
</evidence>
<dbReference type="PANTHER" id="PTHR46111:SF1">
    <property type="entry name" value="RIBOSOMAL RNA SMALL SUBUNIT METHYLTRANSFERASE I"/>
    <property type="match status" value="1"/>
</dbReference>
<dbReference type="PIRSF" id="PIRSF005917">
    <property type="entry name" value="MTase_YraL"/>
    <property type="match status" value="1"/>
</dbReference>
<dbReference type="AlphaFoldDB" id="F2NPL8"/>
<dbReference type="FunFam" id="3.30.950.10:FF:000002">
    <property type="entry name" value="Ribosomal RNA small subunit methyltransferase I"/>
    <property type="match status" value="1"/>
</dbReference>
<protein>
    <recommendedName>
        <fullName evidence="6">Ribosomal RNA small subunit methyltransferase I</fullName>
        <ecNumber evidence="6">2.1.1.198</ecNumber>
    </recommendedName>
    <alternativeName>
        <fullName evidence="6">16S rRNA 2'-O-ribose C1402 methyltransferase</fullName>
    </alternativeName>
    <alternativeName>
        <fullName evidence="6">rRNA (cytidine-2'-O-)-methyltransferase RsmI</fullName>
    </alternativeName>
</protein>
<dbReference type="HAMAP" id="MF_01877">
    <property type="entry name" value="16SrRNA_methyltr_I"/>
    <property type="match status" value="1"/>
</dbReference>
<dbReference type="eggNOG" id="COG0313">
    <property type="taxonomic scope" value="Bacteria"/>
</dbReference>
<dbReference type="RefSeq" id="WP_013704565.1">
    <property type="nucleotide sequence ID" value="NC_015387.1"/>
</dbReference>
<dbReference type="HOGENOM" id="CLU_044779_0_0_0"/>
<keyword evidence="4 6" id="KW-0808">Transferase</keyword>
<dbReference type="KEGG" id="mhd:Marky_1786"/>
<sequence>MHLVLVPTPIGNLEDITLRALRVLREVEVVACEDTRRTGFLLDHFGIETPTVRLDQHTVGRAAALLERHRYVAYATDAGTPGISDPGAELVRLALEWGWRVEALPGPTALIPALVVSGLPTHRFVFEGFLPPKGKERRARLARLAKEDRTVVLYEAPHRLARTLQDLAELYGETHPIAVARELTKRHEEVYRGTIGQALEHFQEARGEFVLVLGPRAVREALDERALLAQLEAQGLRGKDLVRALVAAGLSRNRAYALVHRARLEKEDG</sequence>
<dbReference type="EMBL" id="CP002630">
    <property type="protein sequence ID" value="AEB12519.1"/>
    <property type="molecule type" value="Genomic_DNA"/>
</dbReference>
<organism evidence="8 9">
    <name type="scientific">Marinithermus hydrothermalis (strain DSM 14884 / JCM 11576 / T1)</name>
    <dbReference type="NCBI Taxonomy" id="869210"/>
    <lineage>
        <taxon>Bacteria</taxon>
        <taxon>Thermotogati</taxon>
        <taxon>Deinococcota</taxon>
        <taxon>Deinococci</taxon>
        <taxon>Thermales</taxon>
        <taxon>Thermaceae</taxon>
        <taxon>Marinithermus</taxon>
    </lineage>
</organism>
<dbReference type="InterPro" id="IPR014776">
    <property type="entry name" value="4pyrrole_Mease_sub2"/>
</dbReference>
<comment type="subcellular location">
    <subcellularLocation>
        <location evidence="6">Cytoplasm</location>
    </subcellularLocation>
</comment>
<dbReference type="InterPro" id="IPR008189">
    <property type="entry name" value="rRNA_ssu_MeTfrase_I"/>
</dbReference>
<keyword evidence="9" id="KW-1185">Reference proteome</keyword>
<evidence type="ECO:0000256" key="5">
    <source>
        <dbReference type="ARBA" id="ARBA00022691"/>
    </source>
</evidence>
<evidence type="ECO:0000256" key="3">
    <source>
        <dbReference type="ARBA" id="ARBA00022603"/>
    </source>
</evidence>
<dbReference type="SUPFAM" id="SSF53790">
    <property type="entry name" value="Tetrapyrrole methylase"/>
    <property type="match status" value="1"/>
</dbReference>
<dbReference type="GO" id="GO:0070677">
    <property type="term" value="F:rRNA (cytosine-2'-O-)-methyltransferase activity"/>
    <property type="evidence" value="ECO:0007669"/>
    <property type="project" value="UniProtKB-UniRule"/>
</dbReference>
<feature type="domain" description="Tetrapyrrole methylase" evidence="7">
    <location>
        <begin position="3"/>
        <end position="198"/>
    </location>
</feature>
<keyword evidence="2 6" id="KW-0698">rRNA processing</keyword>
<dbReference type="NCBIfam" id="TIGR00096">
    <property type="entry name" value="16S rRNA (cytidine(1402)-2'-O)-methyltransferase"/>
    <property type="match status" value="1"/>
</dbReference>